<comment type="subcellular location">
    <subcellularLocation>
        <location evidence="1">Cell membrane</location>
        <topology evidence="1">Multi-pass membrane protein</topology>
    </subcellularLocation>
</comment>
<feature type="transmembrane region" description="Helical" evidence="7">
    <location>
        <begin position="256"/>
        <end position="275"/>
    </location>
</feature>
<feature type="transmembrane region" description="Helical" evidence="7">
    <location>
        <begin position="168"/>
        <end position="184"/>
    </location>
</feature>
<dbReference type="InterPro" id="IPR012809">
    <property type="entry name" value="ECF_CbiQ"/>
</dbReference>
<accession>A0A6J6CLQ8</accession>
<name>A0A6J6CLQ8_9ZZZZ</name>
<evidence type="ECO:0000256" key="2">
    <source>
        <dbReference type="ARBA" id="ARBA00022475"/>
    </source>
</evidence>
<dbReference type="NCBIfam" id="TIGR02454">
    <property type="entry name" value="ECF_T_CbiQ"/>
    <property type="match status" value="1"/>
</dbReference>
<feature type="transmembrane region" description="Helical" evidence="7">
    <location>
        <begin position="68"/>
        <end position="85"/>
    </location>
</feature>
<dbReference type="InterPro" id="IPR051611">
    <property type="entry name" value="ECF_transporter_component"/>
</dbReference>
<dbReference type="CDD" id="cd16914">
    <property type="entry name" value="EcfT"/>
    <property type="match status" value="1"/>
</dbReference>
<dbReference type="EMBL" id="CAEZSV010000059">
    <property type="protein sequence ID" value="CAB4551043.1"/>
    <property type="molecule type" value="Genomic_DNA"/>
</dbReference>
<keyword evidence="4 7" id="KW-1133">Transmembrane helix</keyword>
<organism evidence="8">
    <name type="scientific">freshwater metagenome</name>
    <dbReference type="NCBI Taxonomy" id="449393"/>
    <lineage>
        <taxon>unclassified sequences</taxon>
        <taxon>metagenomes</taxon>
        <taxon>ecological metagenomes</taxon>
    </lineage>
</organism>
<keyword evidence="2" id="KW-1003">Cell membrane</keyword>
<dbReference type="GO" id="GO:0043190">
    <property type="term" value="C:ATP-binding cassette (ABC) transporter complex"/>
    <property type="evidence" value="ECO:0007669"/>
    <property type="project" value="InterPro"/>
</dbReference>
<protein>
    <submittedName>
        <fullName evidence="8">Unannotated protein</fullName>
    </submittedName>
</protein>
<dbReference type="GO" id="GO:0006824">
    <property type="term" value="P:cobalt ion transport"/>
    <property type="evidence" value="ECO:0007669"/>
    <property type="project" value="InterPro"/>
</dbReference>
<feature type="transmembrane region" description="Helical" evidence="7">
    <location>
        <begin position="137"/>
        <end position="161"/>
    </location>
</feature>
<dbReference type="Pfam" id="PF02361">
    <property type="entry name" value="CbiQ"/>
    <property type="match status" value="1"/>
</dbReference>
<dbReference type="InterPro" id="IPR003339">
    <property type="entry name" value="ABC/ECF_trnsptr_transmembrane"/>
</dbReference>
<feature type="transmembrane region" description="Helical" evidence="7">
    <location>
        <begin position="44"/>
        <end position="62"/>
    </location>
</feature>
<sequence>MEERKINNQTTLETQSKHEHTHGHSAGERLYIHRHSPIHELPGHIKLIAFFTFIVIAVLTPIQQWHSFVGYFLIIFLALGISKLPPLTLAKRATIEFPFIIFALLMPFTAGGENFDIGPVSLSREGSIAGLNLITKATLGVFCSMILAGSTTAHSLLAGFVRIKTPSLFVQIAAFMIRYLNVINDQMARMKVARESRGFQAEGIRSWPIFTSTLGALFIRSYERGERVHLAMLARGYAGTLSSLSVEKVQAKHWRLGLCFPLMAAISYAVGKVFFS</sequence>
<keyword evidence="5 7" id="KW-0472">Membrane</keyword>
<evidence type="ECO:0000313" key="8">
    <source>
        <dbReference type="EMBL" id="CAB4551043.1"/>
    </source>
</evidence>
<feature type="region of interest" description="Disordered" evidence="6">
    <location>
        <begin position="1"/>
        <end position="23"/>
    </location>
</feature>
<evidence type="ECO:0000256" key="1">
    <source>
        <dbReference type="ARBA" id="ARBA00004651"/>
    </source>
</evidence>
<dbReference type="PANTHER" id="PTHR34857">
    <property type="entry name" value="SLL0384 PROTEIN"/>
    <property type="match status" value="1"/>
</dbReference>
<evidence type="ECO:0000256" key="6">
    <source>
        <dbReference type="SAM" id="MobiDB-lite"/>
    </source>
</evidence>
<reference evidence="8" key="1">
    <citation type="submission" date="2020-05" db="EMBL/GenBank/DDBJ databases">
        <authorList>
            <person name="Chiriac C."/>
            <person name="Salcher M."/>
            <person name="Ghai R."/>
            <person name="Kavagutti S V."/>
        </authorList>
    </citation>
    <scope>NUCLEOTIDE SEQUENCE</scope>
</reference>
<dbReference type="PANTHER" id="PTHR34857:SF2">
    <property type="entry name" value="SLL0384 PROTEIN"/>
    <property type="match status" value="1"/>
</dbReference>
<keyword evidence="3 7" id="KW-0812">Transmembrane</keyword>
<evidence type="ECO:0000256" key="4">
    <source>
        <dbReference type="ARBA" id="ARBA00022989"/>
    </source>
</evidence>
<evidence type="ECO:0000256" key="5">
    <source>
        <dbReference type="ARBA" id="ARBA00023136"/>
    </source>
</evidence>
<gene>
    <name evidence="8" type="ORF">UFOPK1506_00444</name>
</gene>
<evidence type="ECO:0000256" key="3">
    <source>
        <dbReference type="ARBA" id="ARBA00022692"/>
    </source>
</evidence>
<evidence type="ECO:0000256" key="7">
    <source>
        <dbReference type="SAM" id="Phobius"/>
    </source>
</evidence>
<proteinExistence type="predicted"/>
<dbReference type="AlphaFoldDB" id="A0A6J6CLQ8"/>